<dbReference type="InterPro" id="IPR027417">
    <property type="entry name" value="P-loop_NTPase"/>
</dbReference>
<dbReference type="InterPro" id="IPR003593">
    <property type="entry name" value="AAA+_ATPase"/>
</dbReference>
<sequence>MIVLDNIALRHGARVILSGLSGRFEAGSQTALIGANGSGKTTLLRAIAGLHPLAGGRIDWDGFHRRDIALLAQGSHLDRSFPITCRDVVALAATRLGPFRSIGKDKLAATRSALRRVGLGDMEDRPIQALSAGQFQRVLFARTIVQDARLILLDEPFTAVDADTTHLLLSVIQDWHAHGRTMIAVLHDMELVREHFPHTLLLTNQTGHWDAMPEQGLQAA</sequence>
<evidence type="ECO:0000256" key="2">
    <source>
        <dbReference type="ARBA" id="ARBA00022448"/>
    </source>
</evidence>
<dbReference type="GO" id="GO:0005524">
    <property type="term" value="F:ATP binding"/>
    <property type="evidence" value="ECO:0007669"/>
    <property type="project" value="UniProtKB-KW"/>
</dbReference>
<dbReference type="InterPro" id="IPR050153">
    <property type="entry name" value="Metal_Ion_Import_ABC"/>
</dbReference>
<keyword evidence="4 6" id="KW-0067">ATP-binding</keyword>
<reference evidence="6" key="1">
    <citation type="submission" date="2016-10" db="EMBL/GenBank/DDBJ databases">
        <title>Sequence of Gallionella enrichment culture.</title>
        <authorList>
            <person name="Poehlein A."/>
            <person name="Muehling M."/>
            <person name="Daniel R."/>
        </authorList>
    </citation>
    <scope>NUCLEOTIDE SEQUENCE</scope>
</reference>
<dbReference type="Gene3D" id="3.40.50.300">
    <property type="entry name" value="P-loop containing nucleotide triphosphate hydrolases"/>
    <property type="match status" value="1"/>
</dbReference>
<feature type="domain" description="ABC transporter" evidence="5">
    <location>
        <begin position="2"/>
        <end position="220"/>
    </location>
</feature>
<evidence type="ECO:0000256" key="4">
    <source>
        <dbReference type="ARBA" id="ARBA00022840"/>
    </source>
</evidence>
<dbReference type="GO" id="GO:0016887">
    <property type="term" value="F:ATP hydrolysis activity"/>
    <property type="evidence" value="ECO:0007669"/>
    <property type="project" value="InterPro"/>
</dbReference>
<gene>
    <name evidence="6" type="primary">phnT_5</name>
    <name evidence="6" type="ORF">GALL_508100</name>
</gene>
<keyword evidence="3" id="KW-0547">Nucleotide-binding</keyword>
<dbReference type="PROSITE" id="PS00211">
    <property type="entry name" value="ABC_TRANSPORTER_1"/>
    <property type="match status" value="1"/>
</dbReference>
<evidence type="ECO:0000256" key="3">
    <source>
        <dbReference type="ARBA" id="ARBA00022741"/>
    </source>
</evidence>
<dbReference type="InterPro" id="IPR003439">
    <property type="entry name" value="ABC_transporter-like_ATP-bd"/>
</dbReference>
<name>A0A1J5PQQ0_9ZZZZ</name>
<accession>A0A1J5PQQ0</accession>
<dbReference type="SMART" id="SM00382">
    <property type="entry name" value="AAA"/>
    <property type="match status" value="1"/>
</dbReference>
<evidence type="ECO:0000313" key="6">
    <source>
        <dbReference type="EMBL" id="OIQ67611.1"/>
    </source>
</evidence>
<comment type="caution">
    <text evidence="6">The sequence shown here is derived from an EMBL/GenBank/DDBJ whole genome shotgun (WGS) entry which is preliminary data.</text>
</comment>
<dbReference type="CDD" id="cd03235">
    <property type="entry name" value="ABC_Metallic_Cations"/>
    <property type="match status" value="1"/>
</dbReference>
<keyword evidence="2" id="KW-0813">Transport</keyword>
<dbReference type="PROSITE" id="PS50893">
    <property type="entry name" value="ABC_TRANSPORTER_2"/>
    <property type="match status" value="1"/>
</dbReference>
<dbReference type="Pfam" id="PF00005">
    <property type="entry name" value="ABC_tran"/>
    <property type="match status" value="1"/>
</dbReference>
<dbReference type="SUPFAM" id="SSF52540">
    <property type="entry name" value="P-loop containing nucleoside triphosphate hydrolases"/>
    <property type="match status" value="1"/>
</dbReference>
<dbReference type="PANTHER" id="PTHR42734:SF5">
    <property type="entry name" value="IRON TRANSPORT SYSTEM ATP-BINDING PROTEIN HI_0361-RELATED"/>
    <property type="match status" value="1"/>
</dbReference>
<protein>
    <submittedName>
        <fullName evidence="6">Putative 2-aminoethylphosphonate import ATP-binding protein PhnT</fullName>
    </submittedName>
</protein>
<organism evidence="6">
    <name type="scientific">mine drainage metagenome</name>
    <dbReference type="NCBI Taxonomy" id="410659"/>
    <lineage>
        <taxon>unclassified sequences</taxon>
        <taxon>metagenomes</taxon>
        <taxon>ecological metagenomes</taxon>
    </lineage>
</organism>
<dbReference type="InterPro" id="IPR017871">
    <property type="entry name" value="ABC_transporter-like_CS"/>
</dbReference>
<dbReference type="AlphaFoldDB" id="A0A1J5PQQ0"/>
<dbReference type="EMBL" id="MLJW01005820">
    <property type="protein sequence ID" value="OIQ67611.1"/>
    <property type="molecule type" value="Genomic_DNA"/>
</dbReference>
<evidence type="ECO:0000256" key="1">
    <source>
        <dbReference type="ARBA" id="ARBA00005417"/>
    </source>
</evidence>
<evidence type="ECO:0000259" key="5">
    <source>
        <dbReference type="PROSITE" id="PS50893"/>
    </source>
</evidence>
<dbReference type="PANTHER" id="PTHR42734">
    <property type="entry name" value="METAL TRANSPORT SYSTEM ATP-BINDING PROTEIN TM_0124-RELATED"/>
    <property type="match status" value="1"/>
</dbReference>
<comment type="similarity">
    <text evidence="1">Belongs to the ABC transporter superfamily.</text>
</comment>
<proteinExistence type="inferred from homology"/>